<dbReference type="InterPro" id="IPR018062">
    <property type="entry name" value="HTH_AraC-typ_CS"/>
</dbReference>
<dbReference type="AlphaFoldDB" id="A0A078M3C8"/>
<dbReference type="SMART" id="SM00342">
    <property type="entry name" value="HTH_ARAC"/>
    <property type="match status" value="1"/>
</dbReference>
<feature type="domain" description="HTH araC/xylS-type" evidence="4">
    <location>
        <begin position="170"/>
        <end position="268"/>
    </location>
</feature>
<dbReference type="PROSITE" id="PS00041">
    <property type="entry name" value="HTH_ARAC_FAMILY_1"/>
    <property type="match status" value="1"/>
</dbReference>
<dbReference type="PANTHER" id="PTHR43280">
    <property type="entry name" value="ARAC-FAMILY TRANSCRIPTIONAL REGULATOR"/>
    <property type="match status" value="1"/>
</dbReference>
<evidence type="ECO:0000256" key="2">
    <source>
        <dbReference type="ARBA" id="ARBA00023125"/>
    </source>
</evidence>
<evidence type="ECO:0000259" key="4">
    <source>
        <dbReference type="PROSITE" id="PS01124"/>
    </source>
</evidence>
<organism evidence="5">
    <name type="scientific">Metalysinibacillus saudimassiliensis</name>
    <dbReference type="NCBI Taxonomy" id="1461583"/>
    <lineage>
        <taxon>Bacteria</taxon>
        <taxon>Bacillati</taxon>
        <taxon>Bacillota</taxon>
        <taxon>Bacilli</taxon>
        <taxon>Bacillales</taxon>
        <taxon>Caryophanaceae</taxon>
        <taxon>Metalysinibacillus</taxon>
    </lineage>
</organism>
<dbReference type="EMBL" id="LN483073">
    <property type="protein sequence ID" value="CDZ99712.1"/>
    <property type="molecule type" value="Genomic_DNA"/>
</dbReference>
<reference evidence="5" key="1">
    <citation type="submission" date="2014-07" db="EMBL/GenBank/DDBJ databases">
        <authorList>
            <person name="Urmite Genomes Urmite Genomes"/>
        </authorList>
    </citation>
    <scope>NUCLEOTIDE SEQUENCE</scope>
    <source>
        <strain evidence="5">13S34_air</strain>
    </source>
</reference>
<dbReference type="GO" id="GO:0043565">
    <property type="term" value="F:sequence-specific DNA binding"/>
    <property type="evidence" value="ECO:0007669"/>
    <property type="project" value="InterPro"/>
</dbReference>
<dbReference type="HOGENOM" id="CLU_1022334_0_0_9"/>
<gene>
    <name evidence="5" type="primary">araC_1</name>
    <name evidence="5" type="ORF">BN1050_00256</name>
</gene>
<evidence type="ECO:0000313" key="5">
    <source>
        <dbReference type="EMBL" id="CDZ99712.1"/>
    </source>
</evidence>
<dbReference type="GO" id="GO:0003700">
    <property type="term" value="F:DNA-binding transcription factor activity"/>
    <property type="evidence" value="ECO:0007669"/>
    <property type="project" value="InterPro"/>
</dbReference>
<evidence type="ECO:0000256" key="1">
    <source>
        <dbReference type="ARBA" id="ARBA00023015"/>
    </source>
</evidence>
<dbReference type="PROSITE" id="PS01124">
    <property type="entry name" value="HTH_ARAC_FAMILY_2"/>
    <property type="match status" value="1"/>
</dbReference>
<dbReference type="PATRIC" id="fig|1461583.4.peg.228"/>
<dbReference type="InterPro" id="IPR018060">
    <property type="entry name" value="HTH_AraC"/>
</dbReference>
<sequence length="272" mass="31778">MQKFIEVSEQVPYPIGEKYHIPTALGTGHFWRFTGDNFTFLHITIDLAKPYHIHLPNHYALILRDSSISTRELSTFTLQQEQAIVFLVNDTFIDYIQRWYNLSPAVTKQLFTLFEDDYSIELKQALDVIIRFLPTADMAENYYKSKAQELMALLVYYAAKRQDPERDAMTRLHNFITMHFDQNLALADLAKHAHMSKSKMTQDFKARFGYSIGEYVQDLRLKRAQLLLTSSDEPMYAIATKLGFKRQSSFSEWFKLATKESPLQYRNKSCTP</sequence>
<name>A0A078M3C8_9BACL</name>
<evidence type="ECO:0000256" key="3">
    <source>
        <dbReference type="ARBA" id="ARBA00023163"/>
    </source>
</evidence>
<protein>
    <submittedName>
        <fullName evidence="5">Arabinose operon regulatory protein</fullName>
    </submittedName>
</protein>
<accession>A0A078M3C8</accession>
<proteinExistence type="predicted"/>
<dbReference type="Gene3D" id="1.10.10.60">
    <property type="entry name" value="Homeodomain-like"/>
    <property type="match status" value="1"/>
</dbReference>
<dbReference type="Pfam" id="PF12833">
    <property type="entry name" value="HTH_18"/>
    <property type="match status" value="1"/>
</dbReference>
<dbReference type="InterPro" id="IPR009057">
    <property type="entry name" value="Homeodomain-like_sf"/>
</dbReference>
<dbReference type="PANTHER" id="PTHR43280:SF2">
    <property type="entry name" value="HTH-TYPE TRANSCRIPTIONAL REGULATOR EXSA"/>
    <property type="match status" value="1"/>
</dbReference>
<keyword evidence="2" id="KW-0238">DNA-binding</keyword>
<keyword evidence="3" id="KW-0804">Transcription</keyword>
<dbReference type="SUPFAM" id="SSF46689">
    <property type="entry name" value="Homeodomain-like"/>
    <property type="match status" value="2"/>
</dbReference>
<keyword evidence="1" id="KW-0805">Transcription regulation</keyword>